<organism evidence="2 3">
    <name type="scientific">Terriglobus roseus</name>
    <dbReference type="NCBI Taxonomy" id="392734"/>
    <lineage>
        <taxon>Bacteria</taxon>
        <taxon>Pseudomonadati</taxon>
        <taxon>Acidobacteriota</taxon>
        <taxon>Terriglobia</taxon>
        <taxon>Terriglobales</taxon>
        <taxon>Acidobacteriaceae</taxon>
        <taxon>Terriglobus</taxon>
    </lineage>
</organism>
<gene>
    <name evidence="2" type="ORF">SAMN05443244_2241</name>
</gene>
<dbReference type="OrthoDB" id="113236at2"/>
<reference evidence="2 3" key="1">
    <citation type="submission" date="2016-10" db="EMBL/GenBank/DDBJ databases">
        <authorList>
            <person name="de Groot N.N."/>
        </authorList>
    </citation>
    <scope>NUCLEOTIDE SEQUENCE [LARGE SCALE GENOMIC DNA]</scope>
    <source>
        <strain evidence="2 3">AB35.6</strain>
    </source>
</reference>
<evidence type="ECO:0000259" key="1">
    <source>
        <dbReference type="Pfam" id="PF00535"/>
    </source>
</evidence>
<dbReference type="EMBL" id="FNSD01000001">
    <property type="protein sequence ID" value="SEB94201.1"/>
    <property type="molecule type" value="Genomic_DNA"/>
</dbReference>
<dbReference type="RefSeq" id="WP_074654059.1">
    <property type="nucleotide sequence ID" value="NZ_FNSD01000001.1"/>
</dbReference>
<dbReference type="InterPro" id="IPR029044">
    <property type="entry name" value="Nucleotide-diphossugar_trans"/>
</dbReference>
<evidence type="ECO:0000313" key="3">
    <source>
        <dbReference type="Proteomes" id="UP000182409"/>
    </source>
</evidence>
<protein>
    <submittedName>
        <fullName evidence="2">Glycosyl transferase family 2</fullName>
    </submittedName>
</protein>
<dbReference type="AlphaFoldDB" id="A0A1H4NG67"/>
<proteinExistence type="predicted"/>
<dbReference type="InterPro" id="IPR001173">
    <property type="entry name" value="Glyco_trans_2-like"/>
</dbReference>
<name>A0A1H4NG67_9BACT</name>
<keyword evidence="2" id="KW-0808">Transferase</keyword>
<dbReference type="GO" id="GO:0016740">
    <property type="term" value="F:transferase activity"/>
    <property type="evidence" value="ECO:0007669"/>
    <property type="project" value="UniProtKB-KW"/>
</dbReference>
<sequence length="310" mass="35066">MSDAWEPRVLIVIVRYLVPIAESVTFQSLTSAFSADPSLHRRYTALLWDNSAEPLDQPPAGLIYRHDPANSGIAGAFNASAALAEDRDLEWILMLDQDSELPPNFLRDIGDVLSAVDRMPDVAAIVPSVYAQGFPASPHRVLRNHHVPYPAGESGIAPGEATAINSGSLLRVRDVLAVGGYSPLFPLDYSDWYIFHQLHRAGKKVWRAAGIRLDHQMTVMDYDNLMSVQRYRLLLRAEEAFTDLYRSPLEGSLQTLRLALRVAKQRLKWRNPVYSRLTLKCLIRRLFTTRAHRILSWKARCRERSMPNVP</sequence>
<dbReference type="SUPFAM" id="SSF53448">
    <property type="entry name" value="Nucleotide-diphospho-sugar transferases"/>
    <property type="match status" value="1"/>
</dbReference>
<evidence type="ECO:0000313" key="2">
    <source>
        <dbReference type="EMBL" id="SEB94201.1"/>
    </source>
</evidence>
<dbReference type="Proteomes" id="UP000182409">
    <property type="component" value="Unassembled WGS sequence"/>
</dbReference>
<dbReference type="Gene3D" id="3.90.550.10">
    <property type="entry name" value="Spore Coat Polysaccharide Biosynthesis Protein SpsA, Chain A"/>
    <property type="match status" value="1"/>
</dbReference>
<feature type="domain" description="Glycosyltransferase 2-like" evidence="1">
    <location>
        <begin position="51"/>
        <end position="173"/>
    </location>
</feature>
<dbReference type="Pfam" id="PF00535">
    <property type="entry name" value="Glycos_transf_2"/>
    <property type="match status" value="1"/>
</dbReference>
<accession>A0A1H4NG67</accession>